<dbReference type="InterPro" id="IPR000835">
    <property type="entry name" value="HTH_MarR-typ"/>
</dbReference>
<dbReference type="InterPro" id="IPR036390">
    <property type="entry name" value="WH_DNA-bd_sf"/>
</dbReference>
<comment type="subcellular location">
    <subcellularLocation>
        <location evidence="1">Cytoplasm</location>
    </subcellularLocation>
</comment>
<dbReference type="SMART" id="SM00347">
    <property type="entry name" value="HTH_MARR"/>
    <property type="match status" value="1"/>
</dbReference>
<reference evidence="7 8" key="1">
    <citation type="journal article" date="2014" name="Environ. Microbiol.">
        <title>The nitrate-ammonifying and nosZ-carrying bacterium Bacillus vireti is a potent source and sink for nitric and nitrous oxide under high nitrate conditions.</title>
        <authorList>
            <person name="Mania D."/>
            <person name="Heylen K."/>
            <person name="van Spanning R.J."/>
            <person name="Frostegard A."/>
        </authorList>
    </citation>
    <scope>NUCLEOTIDE SEQUENCE [LARGE SCALE GENOMIC DNA]</scope>
    <source>
        <strain evidence="7 8">LMG 21834</strain>
    </source>
</reference>
<dbReference type="PRINTS" id="PR00598">
    <property type="entry name" value="HTHMARR"/>
</dbReference>
<gene>
    <name evidence="7" type="ORF">BAVI_05769</name>
</gene>
<protein>
    <submittedName>
        <fullName evidence="7">MarR family transcriptional regulator</fullName>
    </submittedName>
</protein>
<organism evidence="7 8">
    <name type="scientific">Neobacillus vireti LMG 21834</name>
    <dbReference type="NCBI Taxonomy" id="1131730"/>
    <lineage>
        <taxon>Bacteria</taxon>
        <taxon>Bacillati</taxon>
        <taxon>Bacillota</taxon>
        <taxon>Bacilli</taxon>
        <taxon>Bacillales</taxon>
        <taxon>Bacillaceae</taxon>
        <taxon>Neobacillus</taxon>
    </lineage>
</organism>
<dbReference type="PANTHER" id="PTHR33164">
    <property type="entry name" value="TRANSCRIPTIONAL REGULATOR, MARR FAMILY"/>
    <property type="match status" value="1"/>
</dbReference>
<keyword evidence="3" id="KW-0805">Transcription regulation</keyword>
<sequence>MREILIIRGVTMETNPHNLKLEDHLCFSLYACSRAILRLYRPYLDELQLTYPQYLVLVTLWEKPQRTIKELGEVLNLDTGTLTPLLKRMEAAGLIERRRDTVDERVMNIFITQAGKALQEKASCVPQSLFDATGMNKKELDEINETIMRLLHQLNGTAEK</sequence>
<dbReference type="GO" id="GO:0005737">
    <property type="term" value="C:cytoplasm"/>
    <property type="evidence" value="ECO:0007669"/>
    <property type="project" value="UniProtKB-SubCell"/>
</dbReference>
<dbReference type="FunFam" id="1.10.10.10:FF:000163">
    <property type="entry name" value="MarR family transcriptional regulator"/>
    <property type="match status" value="1"/>
</dbReference>
<evidence type="ECO:0000313" key="7">
    <source>
        <dbReference type="EMBL" id="ETI69801.1"/>
    </source>
</evidence>
<evidence type="ECO:0000256" key="4">
    <source>
        <dbReference type="ARBA" id="ARBA00023125"/>
    </source>
</evidence>
<evidence type="ECO:0000256" key="2">
    <source>
        <dbReference type="ARBA" id="ARBA00022490"/>
    </source>
</evidence>
<evidence type="ECO:0000313" key="8">
    <source>
        <dbReference type="Proteomes" id="UP000018877"/>
    </source>
</evidence>
<dbReference type="GO" id="GO:0003677">
    <property type="term" value="F:DNA binding"/>
    <property type="evidence" value="ECO:0007669"/>
    <property type="project" value="UniProtKB-KW"/>
</dbReference>
<evidence type="ECO:0000259" key="6">
    <source>
        <dbReference type="PROSITE" id="PS50995"/>
    </source>
</evidence>
<dbReference type="SUPFAM" id="SSF46785">
    <property type="entry name" value="Winged helix' DNA-binding domain"/>
    <property type="match status" value="1"/>
</dbReference>
<dbReference type="PANTHER" id="PTHR33164:SF5">
    <property type="entry name" value="ORGANIC HYDROPEROXIDE RESISTANCE TRANSCRIPTIONAL REGULATOR"/>
    <property type="match status" value="1"/>
</dbReference>
<accession>A0AB94IRT3</accession>
<dbReference type="Gene3D" id="1.10.10.10">
    <property type="entry name" value="Winged helix-like DNA-binding domain superfamily/Winged helix DNA-binding domain"/>
    <property type="match status" value="1"/>
</dbReference>
<keyword evidence="4" id="KW-0238">DNA-binding</keyword>
<keyword evidence="5" id="KW-0804">Transcription</keyword>
<dbReference type="EMBL" id="ALAN01000039">
    <property type="protein sequence ID" value="ETI69801.1"/>
    <property type="molecule type" value="Genomic_DNA"/>
</dbReference>
<evidence type="ECO:0000256" key="3">
    <source>
        <dbReference type="ARBA" id="ARBA00023015"/>
    </source>
</evidence>
<dbReference type="Pfam" id="PF01047">
    <property type="entry name" value="MarR"/>
    <property type="match status" value="1"/>
</dbReference>
<dbReference type="InterPro" id="IPR039422">
    <property type="entry name" value="MarR/SlyA-like"/>
</dbReference>
<keyword evidence="2" id="KW-0963">Cytoplasm</keyword>
<dbReference type="InterPro" id="IPR036388">
    <property type="entry name" value="WH-like_DNA-bd_sf"/>
</dbReference>
<dbReference type="AlphaFoldDB" id="A0AB94IRT3"/>
<keyword evidence="8" id="KW-1185">Reference proteome</keyword>
<feature type="domain" description="HTH marR-type" evidence="6">
    <location>
        <begin position="22"/>
        <end position="152"/>
    </location>
</feature>
<name>A0AB94IRT3_9BACI</name>
<dbReference type="GO" id="GO:0006950">
    <property type="term" value="P:response to stress"/>
    <property type="evidence" value="ECO:0007669"/>
    <property type="project" value="TreeGrafter"/>
</dbReference>
<comment type="caution">
    <text evidence="7">The sequence shown here is derived from an EMBL/GenBank/DDBJ whole genome shotgun (WGS) entry which is preliminary data.</text>
</comment>
<evidence type="ECO:0000256" key="1">
    <source>
        <dbReference type="ARBA" id="ARBA00004496"/>
    </source>
</evidence>
<dbReference type="PROSITE" id="PS50995">
    <property type="entry name" value="HTH_MARR_2"/>
    <property type="match status" value="1"/>
</dbReference>
<proteinExistence type="predicted"/>
<dbReference type="GO" id="GO:0003700">
    <property type="term" value="F:DNA-binding transcription factor activity"/>
    <property type="evidence" value="ECO:0007669"/>
    <property type="project" value="InterPro"/>
</dbReference>
<dbReference type="Proteomes" id="UP000018877">
    <property type="component" value="Unassembled WGS sequence"/>
</dbReference>
<evidence type="ECO:0000256" key="5">
    <source>
        <dbReference type="ARBA" id="ARBA00023163"/>
    </source>
</evidence>